<feature type="transmembrane region" description="Helical" evidence="1">
    <location>
        <begin position="242"/>
        <end position="261"/>
    </location>
</feature>
<dbReference type="AlphaFoldDB" id="A0AAD7C8N4"/>
<evidence type="ECO:0000313" key="3">
    <source>
        <dbReference type="EMBL" id="KAJ7641865.1"/>
    </source>
</evidence>
<dbReference type="Proteomes" id="UP001221142">
    <property type="component" value="Unassembled WGS sequence"/>
</dbReference>
<evidence type="ECO:0000256" key="1">
    <source>
        <dbReference type="SAM" id="Phobius"/>
    </source>
</evidence>
<gene>
    <name evidence="3" type="ORF">FB45DRAFT_901199</name>
</gene>
<comment type="caution">
    <text evidence="3">The sequence shown here is derived from an EMBL/GenBank/DDBJ whole genome shotgun (WGS) entry which is preliminary data.</text>
</comment>
<keyword evidence="1" id="KW-0812">Transmembrane</keyword>
<feature type="transmembrane region" description="Helical" evidence="1">
    <location>
        <begin position="62"/>
        <end position="83"/>
    </location>
</feature>
<dbReference type="EMBL" id="JARKIF010000004">
    <property type="protein sequence ID" value="KAJ7641865.1"/>
    <property type="molecule type" value="Genomic_DNA"/>
</dbReference>
<keyword evidence="1" id="KW-1133">Transmembrane helix</keyword>
<feature type="transmembrane region" description="Helical" evidence="1">
    <location>
        <begin position="134"/>
        <end position="157"/>
    </location>
</feature>
<reference evidence="3" key="1">
    <citation type="submission" date="2023-03" db="EMBL/GenBank/DDBJ databases">
        <title>Massive genome expansion in bonnet fungi (Mycena s.s.) driven by repeated elements and novel gene families across ecological guilds.</title>
        <authorList>
            <consortium name="Lawrence Berkeley National Laboratory"/>
            <person name="Harder C.B."/>
            <person name="Miyauchi S."/>
            <person name="Viragh M."/>
            <person name="Kuo A."/>
            <person name="Thoen E."/>
            <person name="Andreopoulos B."/>
            <person name="Lu D."/>
            <person name="Skrede I."/>
            <person name="Drula E."/>
            <person name="Henrissat B."/>
            <person name="Morin E."/>
            <person name="Kohler A."/>
            <person name="Barry K."/>
            <person name="LaButti K."/>
            <person name="Morin E."/>
            <person name="Salamov A."/>
            <person name="Lipzen A."/>
            <person name="Mereny Z."/>
            <person name="Hegedus B."/>
            <person name="Baldrian P."/>
            <person name="Stursova M."/>
            <person name="Weitz H."/>
            <person name="Taylor A."/>
            <person name="Grigoriev I.V."/>
            <person name="Nagy L.G."/>
            <person name="Martin F."/>
            <person name="Kauserud H."/>
        </authorList>
    </citation>
    <scope>NUCLEOTIDE SEQUENCE</scope>
    <source>
        <strain evidence="3">9284</strain>
    </source>
</reference>
<keyword evidence="1" id="KW-0472">Membrane</keyword>
<feature type="transmembrane region" description="Helical" evidence="1">
    <location>
        <begin position="213"/>
        <end position="236"/>
    </location>
</feature>
<proteinExistence type="predicted"/>
<feature type="transmembrane region" description="Helical" evidence="1">
    <location>
        <begin position="169"/>
        <end position="193"/>
    </location>
</feature>
<dbReference type="Pfam" id="PF20152">
    <property type="entry name" value="DUF6534"/>
    <property type="match status" value="1"/>
</dbReference>
<feature type="domain" description="DUF6534" evidence="2">
    <location>
        <begin position="181"/>
        <end position="267"/>
    </location>
</feature>
<organism evidence="3 4">
    <name type="scientific">Roridomyces roridus</name>
    <dbReference type="NCBI Taxonomy" id="1738132"/>
    <lineage>
        <taxon>Eukaryota</taxon>
        <taxon>Fungi</taxon>
        <taxon>Dikarya</taxon>
        <taxon>Basidiomycota</taxon>
        <taxon>Agaricomycotina</taxon>
        <taxon>Agaricomycetes</taxon>
        <taxon>Agaricomycetidae</taxon>
        <taxon>Agaricales</taxon>
        <taxon>Marasmiineae</taxon>
        <taxon>Mycenaceae</taxon>
        <taxon>Roridomyces</taxon>
    </lineage>
</organism>
<accession>A0AAD7C8N4</accession>
<feature type="transmembrane region" description="Helical" evidence="1">
    <location>
        <begin position="30"/>
        <end position="50"/>
    </location>
</feature>
<dbReference type="PANTHER" id="PTHR40465:SF1">
    <property type="entry name" value="DUF6534 DOMAIN-CONTAINING PROTEIN"/>
    <property type="match status" value="1"/>
</dbReference>
<evidence type="ECO:0000313" key="4">
    <source>
        <dbReference type="Proteomes" id="UP001221142"/>
    </source>
</evidence>
<name>A0AAD7C8N4_9AGAR</name>
<protein>
    <recommendedName>
        <fullName evidence="2">DUF6534 domain-containing protein</fullName>
    </recommendedName>
</protein>
<sequence length="360" mass="39913">MYSPSGVGPHCTVMSSISGSIPATVGALEVGILFAIFLSGVCTVQVYVYFHQYPKDPWGLKLLVALIWVLDLTHSILLCHLIYTITVTQYGRQEDLLIPPKSLNASLLISGLMGPLEQGWFTYRLFKFTKTLPLPVLCFTLSLLRLAGSIGLFSVSLDEMTLYAFQDRLLWLIAAVIIVGAAVDVILVVALCYHLRFWSRDGFQRMSRLVNQLMTWTIETGAITTTGALALLITFLTMHDNFIYIGFFVLMAKLFANSLLFSLNARERFAEICAEVLPTLTHVSHSSHRFTPLDLDVMESHAAAPTLPSPVSPSWSWTEFSAAPVLLRQPHPRVPIRIRTDVKRQSSVSFASPSTAASAY</sequence>
<evidence type="ECO:0000259" key="2">
    <source>
        <dbReference type="Pfam" id="PF20152"/>
    </source>
</evidence>
<dbReference type="InterPro" id="IPR045339">
    <property type="entry name" value="DUF6534"/>
</dbReference>
<dbReference type="PANTHER" id="PTHR40465">
    <property type="entry name" value="CHROMOSOME 1, WHOLE GENOME SHOTGUN SEQUENCE"/>
    <property type="match status" value="1"/>
</dbReference>
<keyword evidence="4" id="KW-1185">Reference proteome</keyword>